<organism evidence="1 2">
    <name type="scientific">Steinernema glaseri</name>
    <dbReference type="NCBI Taxonomy" id="37863"/>
    <lineage>
        <taxon>Eukaryota</taxon>
        <taxon>Metazoa</taxon>
        <taxon>Ecdysozoa</taxon>
        <taxon>Nematoda</taxon>
        <taxon>Chromadorea</taxon>
        <taxon>Rhabditida</taxon>
        <taxon>Tylenchina</taxon>
        <taxon>Panagrolaimomorpha</taxon>
        <taxon>Strongyloidoidea</taxon>
        <taxon>Steinernematidae</taxon>
        <taxon>Steinernema</taxon>
    </lineage>
</organism>
<dbReference type="Proteomes" id="UP000095287">
    <property type="component" value="Unplaced"/>
</dbReference>
<protein>
    <submittedName>
        <fullName evidence="2">Uncharacterized protein</fullName>
    </submittedName>
</protein>
<reference evidence="2" key="1">
    <citation type="submission" date="2016-11" db="UniProtKB">
        <authorList>
            <consortium name="WormBaseParasite"/>
        </authorList>
    </citation>
    <scope>IDENTIFICATION</scope>
</reference>
<proteinExistence type="predicted"/>
<keyword evidence="1" id="KW-1185">Reference proteome</keyword>
<name>A0A1I8AR57_9BILA</name>
<accession>A0A1I8AR57</accession>
<dbReference type="WBParaSite" id="L893_g860.t1">
    <property type="protein sequence ID" value="L893_g860.t1"/>
    <property type="gene ID" value="L893_g860"/>
</dbReference>
<evidence type="ECO:0000313" key="1">
    <source>
        <dbReference type="Proteomes" id="UP000095287"/>
    </source>
</evidence>
<dbReference type="AlphaFoldDB" id="A0A1I8AR57"/>
<evidence type="ECO:0000313" key="2">
    <source>
        <dbReference type="WBParaSite" id="L893_g860.t1"/>
    </source>
</evidence>
<sequence>MFGDLQCEVLQIRMSASTDGVFGYHGDAFFDRWSKHLLCAIPLTRFDGKFDALCVFIVLPIGLLVFINEEDNCTEGEHVVSAL</sequence>